<evidence type="ECO:0000259" key="1">
    <source>
        <dbReference type="Pfam" id="PF01636"/>
    </source>
</evidence>
<evidence type="ECO:0000313" key="3">
    <source>
        <dbReference type="Proteomes" id="UP000532440"/>
    </source>
</evidence>
<proteinExistence type="predicted"/>
<dbReference type="Pfam" id="PF01636">
    <property type="entry name" value="APH"/>
    <property type="match status" value="1"/>
</dbReference>
<protein>
    <submittedName>
        <fullName evidence="2">Aminoglycoside phosphotransferase (APT) family kinase protein</fullName>
    </submittedName>
</protein>
<dbReference type="Proteomes" id="UP000532440">
    <property type="component" value="Unassembled WGS sequence"/>
</dbReference>
<dbReference type="RefSeq" id="WP_183966320.1">
    <property type="nucleotide sequence ID" value="NZ_BAABEW010000001.1"/>
</dbReference>
<dbReference type="PANTHER" id="PTHR47829">
    <property type="entry name" value="HYDROLASE, PUTATIVE (AFU_ORTHOLOGUE AFUA_1G12880)-RELATED"/>
    <property type="match status" value="1"/>
</dbReference>
<dbReference type="PANTHER" id="PTHR47829:SF1">
    <property type="entry name" value="HAD FAMILY PHOSPHATASE"/>
    <property type="match status" value="1"/>
</dbReference>
<reference evidence="2 3" key="1">
    <citation type="submission" date="2020-08" db="EMBL/GenBank/DDBJ databases">
        <title>Genomic Encyclopedia of Type Strains, Phase IV (KMG-IV): sequencing the most valuable type-strain genomes for metagenomic binning, comparative biology and taxonomic classification.</title>
        <authorList>
            <person name="Goeker M."/>
        </authorList>
    </citation>
    <scope>NUCLEOTIDE SEQUENCE [LARGE SCALE GENOMIC DNA]</scope>
    <source>
        <strain evidence="2 3">DSM 29781</strain>
    </source>
</reference>
<sequence>MTATARLPGYDIPAVEAWIARNVEGISPPFTWTRLEGGHSNLTCLIEDGAGRKAVIRRPPMGELLPKAHDMGREWAIISALGPTAVPVPRALGFCEDPAVTGAHFYVMGFIDGHPLYSSADTERWVPLANRERFGHSFIDVLADLHSVDPDAAGLGDLGKKEGYIERQLKTWYRSWTASIEDARFDDPRAHSLQKYLLENTPEQGPARVVHGDYGTHNCLVGADGSVAAVVDWEISTLGDPLADLAYALNQWSEQGDPVPFRDDAPTAMPGFPKRAELAERYAKRTGRDLSRLDFYVGFNRWKSAAIIHGVYARYMAGKKSTEGVDLEALRRRMVSFLDLAEQAVERLECKA</sequence>
<dbReference type="EMBL" id="JACHGB010000003">
    <property type="protein sequence ID" value="MBB5271704.1"/>
    <property type="molecule type" value="Genomic_DNA"/>
</dbReference>
<dbReference type="InterPro" id="IPR052898">
    <property type="entry name" value="ACAD10-like"/>
</dbReference>
<keyword evidence="3" id="KW-1185">Reference proteome</keyword>
<comment type="caution">
    <text evidence="2">The sequence shown here is derived from an EMBL/GenBank/DDBJ whole genome shotgun (WGS) entry which is preliminary data.</text>
</comment>
<dbReference type="Gene3D" id="3.30.200.20">
    <property type="entry name" value="Phosphorylase Kinase, domain 1"/>
    <property type="match status" value="1"/>
</dbReference>
<dbReference type="InterPro" id="IPR011009">
    <property type="entry name" value="Kinase-like_dom_sf"/>
</dbReference>
<keyword evidence="2" id="KW-0418">Kinase</keyword>
<dbReference type="AlphaFoldDB" id="A0A7W8HGL1"/>
<dbReference type="InterPro" id="IPR041726">
    <property type="entry name" value="ACAD10_11_N"/>
</dbReference>
<evidence type="ECO:0000313" key="2">
    <source>
        <dbReference type="EMBL" id="MBB5271704.1"/>
    </source>
</evidence>
<name>A0A7W8HGL1_9BURK</name>
<dbReference type="CDD" id="cd05154">
    <property type="entry name" value="ACAD10_11_N-like"/>
    <property type="match status" value="1"/>
</dbReference>
<dbReference type="SUPFAM" id="SSF56112">
    <property type="entry name" value="Protein kinase-like (PK-like)"/>
    <property type="match status" value="1"/>
</dbReference>
<dbReference type="GO" id="GO:0016301">
    <property type="term" value="F:kinase activity"/>
    <property type="evidence" value="ECO:0007669"/>
    <property type="project" value="UniProtKB-KW"/>
</dbReference>
<dbReference type="InterPro" id="IPR002575">
    <property type="entry name" value="Aminoglycoside_PTrfase"/>
</dbReference>
<keyword evidence="2" id="KW-0808">Transferase</keyword>
<dbReference type="Gene3D" id="3.90.1200.10">
    <property type="match status" value="1"/>
</dbReference>
<gene>
    <name evidence="2" type="ORF">HNQ70_001714</name>
</gene>
<accession>A0A7W8HGL1</accession>
<organism evidence="2 3">
    <name type="scientific">Quisquiliibacterium transsilvanicum</name>
    <dbReference type="NCBI Taxonomy" id="1549638"/>
    <lineage>
        <taxon>Bacteria</taxon>
        <taxon>Pseudomonadati</taxon>
        <taxon>Pseudomonadota</taxon>
        <taxon>Betaproteobacteria</taxon>
        <taxon>Burkholderiales</taxon>
        <taxon>Burkholderiaceae</taxon>
        <taxon>Quisquiliibacterium</taxon>
    </lineage>
</organism>
<feature type="domain" description="Aminoglycoside phosphotransferase" evidence="1">
    <location>
        <begin position="31"/>
        <end position="294"/>
    </location>
</feature>